<dbReference type="Proteomes" id="UP001284537">
    <property type="component" value="Unassembled WGS sequence"/>
</dbReference>
<keyword evidence="5" id="KW-0997">Cell inner membrane</keyword>
<reference evidence="12 13" key="1">
    <citation type="submission" date="2023-11" db="EMBL/GenBank/DDBJ databases">
        <authorList>
            <person name="Ouyang M.-Y."/>
        </authorList>
    </citation>
    <scope>NUCLEOTIDE SEQUENCE [LARGE SCALE GENOMIC DNA]</scope>
    <source>
        <strain evidence="12 13">OY6</strain>
    </source>
</reference>
<evidence type="ECO:0000256" key="5">
    <source>
        <dbReference type="ARBA" id="ARBA00022519"/>
    </source>
</evidence>
<dbReference type="InterPro" id="IPR051045">
    <property type="entry name" value="TonB-dependent_transducer"/>
</dbReference>
<gene>
    <name evidence="12" type="ORF">QLH52_12390</name>
</gene>
<dbReference type="InterPro" id="IPR037682">
    <property type="entry name" value="TonB_C"/>
</dbReference>
<sequence length="263" mass="28589">MNFFDVQSGPGRRITVTPGIAGVELAKPCLFGTFVRFFAEARTFWVLVLISILVMSLHTCGWLCLKCLTKPIPRDKPLIMEAAIIPASVTKPRLAPLPPPSAVKKPLQKVPRQAKINAVAPLDPEPSEFAPLTQRFEAVSATPAVHDSAIASNTESVTKNAEQITEATIDTHHADNQKPNYPAIALRQGWQGQVLLRVQVNEVGVSEGVTIEHSSGYDLLDESAVEAVKQWHFNPAKRGDMAVASSVRIPIVFMIDDQASDPA</sequence>
<keyword evidence="13" id="KW-1185">Reference proteome</keyword>
<evidence type="ECO:0000313" key="12">
    <source>
        <dbReference type="EMBL" id="MDX8128085.1"/>
    </source>
</evidence>
<name>A0ABU4UFD9_9GAMM</name>
<keyword evidence="7" id="KW-0653">Protein transport</keyword>
<dbReference type="SUPFAM" id="SSF74653">
    <property type="entry name" value="TolA/TonB C-terminal domain"/>
    <property type="match status" value="1"/>
</dbReference>
<dbReference type="PANTHER" id="PTHR33446">
    <property type="entry name" value="PROTEIN TONB-RELATED"/>
    <property type="match status" value="1"/>
</dbReference>
<evidence type="ECO:0000256" key="2">
    <source>
        <dbReference type="ARBA" id="ARBA00006555"/>
    </source>
</evidence>
<evidence type="ECO:0000256" key="4">
    <source>
        <dbReference type="ARBA" id="ARBA00022475"/>
    </source>
</evidence>
<keyword evidence="6 10" id="KW-0812">Transmembrane</keyword>
<keyword evidence="8 10" id="KW-1133">Transmembrane helix</keyword>
<evidence type="ECO:0000313" key="13">
    <source>
        <dbReference type="Proteomes" id="UP001284537"/>
    </source>
</evidence>
<keyword evidence="9 10" id="KW-0472">Membrane</keyword>
<protein>
    <submittedName>
        <fullName evidence="12">Energy transducer TonB</fullName>
    </submittedName>
</protein>
<evidence type="ECO:0000256" key="7">
    <source>
        <dbReference type="ARBA" id="ARBA00022927"/>
    </source>
</evidence>
<evidence type="ECO:0000256" key="1">
    <source>
        <dbReference type="ARBA" id="ARBA00004383"/>
    </source>
</evidence>
<dbReference type="Pfam" id="PF03544">
    <property type="entry name" value="TonB_C"/>
    <property type="match status" value="1"/>
</dbReference>
<evidence type="ECO:0000256" key="3">
    <source>
        <dbReference type="ARBA" id="ARBA00022448"/>
    </source>
</evidence>
<evidence type="ECO:0000256" key="6">
    <source>
        <dbReference type="ARBA" id="ARBA00022692"/>
    </source>
</evidence>
<organism evidence="12 13">
    <name type="scientific">Methylomonas defluvii</name>
    <dbReference type="NCBI Taxonomy" id="3045149"/>
    <lineage>
        <taxon>Bacteria</taxon>
        <taxon>Pseudomonadati</taxon>
        <taxon>Pseudomonadota</taxon>
        <taxon>Gammaproteobacteria</taxon>
        <taxon>Methylococcales</taxon>
        <taxon>Methylococcaceae</taxon>
        <taxon>Methylomonas</taxon>
    </lineage>
</organism>
<evidence type="ECO:0000256" key="8">
    <source>
        <dbReference type="ARBA" id="ARBA00022989"/>
    </source>
</evidence>
<proteinExistence type="inferred from homology"/>
<keyword evidence="4" id="KW-1003">Cell membrane</keyword>
<keyword evidence="3" id="KW-0813">Transport</keyword>
<evidence type="ECO:0000256" key="10">
    <source>
        <dbReference type="SAM" id="Phobius"/>
    </source>
</evidence>
<dbReference type="InterPro" id="IPR006260">
    <property type="entry name" value="TonB/TolA_C"/>
</dbReference>
<accession>A0ABU4UFD9</accession>
<dbReference type="Gene3D" id="3.30.1150.10">
    <property type="match status" value="1"/>
</dbReference>
<dbReference type="EMBL" id="JAXARY010000010">
    <property type="protein sequence ID" value="MDX8128085.1"/>
    <property type="molecule type" value="Genomic_DNA"/>
</dbReference>
<evidence type="ECO:0000259" key="11">
    <source>
        <dbReference type="PROSITE" id="PS52015"/>
    </source>
</evidence>
<feature type="transmembrane region" description="Helical" evidence="10">
    <location>
        <begin position="44"/>
        <end position="65"/>
    </location>
</feature>
<dbReference type="RefSeq" id="WP_319961772.1">
    <property type="nucleotide sequence ID" value="NZ_JAXARY010000010.1"/>
</dbReference>
<evidence type="ECO:0000256" key="9">
    <source>
        <dbReference type="ARBA" id="ARBA00023136"/>
    </source>
</evidence>
<comment type="similarity">
    <text evidence="2">Belongs to the TonB family.</text>
</comment>
<dbReference type="PROSITE" id="PS52015">
    <property type="entry name" value="TONB_CTD"/>
    <property type="match status" value="1"/>
</dbReference>
<comment type="caution">
    <text evidence="12">The sequence shown here is derived from an EMBL/GenBank/DDBJ whole genome shotgun (WGS) entry which is preliminary data.</text>
</comment>
<dbReference type="PANTHER" id="PTHR33446:SF2">
    <property type="entry name" value="PROTEIN TONB"/>
    <property type="match status" value="1"/>
</dbReference>
<dbReference type="NCBIfam" id="TIGR01352">
    <property type="entry name" value="tonB_Cterm"/>
    <property type="match status" value="1"/>
</dbReference>
<comment type="subcellular location">
    <subcellularLocation>
        <location evidence="1">Cell inner membrane</location>
        <topology evidence="1">Single-pass membrane protein</topology>
        <orientation evidence="1">Periplasmic side</orientation>
    </subcellularLocation>
</comment>
<feature type="domain" description="TonB C-terminal" evidence="11">
    <location>
        <begin position="166"/>
        <end position="262"/>
    </location>
</feature>